<dbReference type="GO" id="GO:0045490">
    <property type="term" value="P:pectin catabolic process"/>
    <property type="evidence" value="ECO:0007669"/>
    <property type="project" value="UniProtKB-UniRule"/>
</dbReference>
<sequence>MGDSGSKKKFAVIGVSSLILVAMVVGAAVTLNRRGGSDDQASGGDGGAEVHSSMKAIEAICQPTDYKKTCVESLSTAAGANTTDPKELVRIAFNVTMKHLGEAIKHSKLISDVEKDPMNQQALENCRELVEYSINDLKRSFDQLGDLEITKVDDAFNELKIWLSAAITYEETCLDGFINSTGTAGEEMRKTLNMSMELTSNSLAIVTEITSVLSTIPSLSQRRLLSSDLPDLHSDGLPTWATGAQRRLLAIPTNKLKPNVVVAQDGSGKYKTLKQALKDIPLKGTQPFVIYVKAGTYKENVEFTKAMTHVVLVGDGPTKTKITGNKNYVDGTSTFKTATVAVMGEGFMAKDIGFENSAGASKHQAVALRVGSEKSIFHNCQMDGYQDTLYAHTNRQFYRDCTISGTIDFIFGDAAVVFQNCKMVVRKPMDNQQCIVTAQGRKDKNQPTGIVLQNCVITSDPAYFPLRQKLKSYLGRPWKQFSRTIIMQSQIDDLIQPEGWLPWMGTFALDTLTYAEVNNKGPGSNMAKRVKWKGVKNLSAEQATMYTAGRFLQGDSWIPATGVPYNSGI</sequence>
<evidence type="ECO:0000256" key="3">
    <source>
        <dbReference type="ARBA" id="ARBA00007786"/>
    </source>
</evidence>
<dbReference type="Pfam" id="PF01095">
    <property type="entry name" value="Pectinesterase"/>
    <property type="match status" value="1"/>
</dbReference>
<evidence type="ECO:0000256" key="7">
    <source>
        <dbReference type="ARBA" id="ARBA00023157"/>
    </source>
</evidence>
<evidence type="ECO:0000256" key="2">
    <source>
        <dbReference type="ARBA" id="ARBA00006027"/>
    </source>
</evidence>
<gene>
    <name evidence="14" type="ORF">Scep_008989</name>
</gene>
<dbReference type="InterPro" id="IPR000070">
    <property type="entry name" value="Pectinesterase_cat"/>
</dbReference>
<evidence type="ECO:0000256" key="5">
    <source>
        <dbReference type="ARBA" id="ARBA00022801"/>
    </source>
</evidence>
<dbReference type="SUPFAM" id="SSF101148">
    <property type="entry name" value="Plant invertase/pectin methylesterase inhibitor"/>
    <property type="match status" value="1"/>
</dbReference>
<protein>
    <recommendedName>
        <fullName evidence="4 12">Pectinesterase</fullName>
        <ecNumber evidence="4 12">3.1.1.11</ecNumber>
    </recommendedName>
</protein>
<name>A0AAP0JTQ8_9MAGN</name>
<proteinExistence type="inferred from homology"/>
<keyword evidence="7" id="KW-1015">Disulfide bond</keyword>
<organism evidence="14 15">
    <name type="scientific">Stephania cephalantha</name>
    <dbReference type="NCBI Taxonomy" id="152367"/>
    <lineage>
        <taxon>Eukaryota</taxon>
        <taxon>Viridiplantae</taxon>
        <taxon>Streptophyta</taxon>
        <taxon>Embryophyta</taxon>
        <taxon>Tracheophyta</taxon>
        <taxon>Spermatophyta</taxon>
        <taxon>Magnoliopsida</taxon>
        <taxon>Ranunculales</taxon>
        <taxon>Menispermaceae</taxon>
        <taxon>Menispermoideae</taxon>
        <taxon>Cissampelideae</taxon>
        <taxon>Stephania</taxon>
    </lineage>
</organism>
<comment type="similarity">
    <text evidence="3">In the C-terminal section; belongs to the pectinesterase family.</text>
</comment>
<dbReference type="InterPro" id="IPR012334">
    <property type="entry name" value="Pectin_lyas_fold"/>
</dbReference>
<dbReference type="GO" id="GO:0042545">
    <property type="term" value="P:cell wall modification"/>
    <property type="evidence" value="ECO:0007669"/>
    <property type="project" value="UniProtKB-UniRule"/>
</dbReference>
<dbReference type="NCBIfam" id="TIGR01614">
    <property type="entry name" value="PME_inhib"/>
    <property type="match status" value="1"/>
</dbReference>
<evidence type="ECO:0000259" key="13">
    <source>
        <dbReference type="SMART" id="SM00856"/>
    </source>
</evidence>
<dbReference type="InterPro" id="IPR011050">
    <property type="entry name" value="Pectin_lyase_fold/virulence"/>
</dbReference>
<evidence type="ECO:0000256" key="10">
    <source>
        <dbReference type="ARBA" id="ARBA00057335"/>
    </source>
</evidence>
<reference evidence="14 15" key="1">
    <citation type="submission" date="2024-01" db="EMBL/GenBank/DDBJ databases">
        <title>Genome assemblies of Stephania.</title>
        <authorList>
            <person name="Yang L."/>
        </authorList>
    </citation>
    <scope>NUCLEOTIDE SEQUENCE [LARGE SCALE GENOMIC DNA]</scope>
    <source>
        <strain evidence="14">JXDWG</strain>
        <tissue evidence="14">Leaf</tissue>
    </source>
</reference>
<feature type="active site" evidence="11">
    <location>
        <position position="408"/>
    </location>
</feature>
<dbReference type="FunFam" id="1.20.140.40:FF:000001">
    <property type="entry name" value="Pectinesterase"/>
    <property type="match status" value="1"/>
</dbReference>
<dbReference type="Pfam" id="PF04043">
    <property type="entry name" value="PMEI"/>
    <property type="match status" value="1"/>
</dbReference>
<comment type="similarity">
    <text evidence="2">In the N-terminal section; belongs to the PMEI family.</text>
</comment>
<evidence type="ECO:0000313" key="15">
    <source>
        <dbReference type="Proteomes" id="UP001419268"/>
    </source>
</evidence>
<dbReference type="FunFam" id="2.160.20.10:FF:000001">
    <property type="entry name" value="Pectinesterase"/>
    <property type="match status" value="1"/>
</dbReference>
<evidence type="ECO:0000256" key="8">
    <source>
        <dbReference type="ARBA" id="ARBA00023180"/>
    </source>
</evidence>
<dbReference type="EMBL" id="JBBNAG010000004">
    <property type="protein sequence ID" value="KAK9139308.1"/>
    <property type="molecule type" value="Genomic_DNA"/>
</dbReference>
<dbReference type="PROSITE" id="PS00503">
    <property type="entry name" value="PECTINESTERASE_2"/>
    <property type="match status" value="1"/>
</dbReference>
<keyword evidence="8" id="KW-0325">Glycoprotein</keyword>
<comment type="pathway">
    <text evidence="1 12">Glycan metabolism; pectin degradation; 2-dehydro-3-deoxy-D-gluconate from pectin: step 1/5.</text>
</comment>
<keyword evidence="15" id="KW-1185">Reference proteome</keyword>
<dbReference type="InterPro" id="IPR035513">
    <property type="entry name" value="Invertase/methylesterase_inhib"/>
</dbReference>
<evidence type="ECO:0000256" key="1">
    <source>
        <dbReference type="ARBA" id="ARBA00005184"/>
    </source>
</evidence>
<evidence type="ECO:0000313" key="14">
    <source>
        <dbReference type="EMBL" id="KAK9139308.1"/>
    </source>
</evidence>
<dbReference type="GO" id="GO:0004857">
    <property type="term" value="F:enzyme inhibitor activity"/>
    <property type="evidence" value="ECO:0007669"/>
    <property type="project" value="InterPro"/>
</dbReference>
<dbReference type="PANTHER" id="PTHR31707">
    <property type="entry name" value="PECTINESTERASE"/>
    <property type="match status" value="1"/>
</dbReference>
<dbReference type="GO" id="GO:0030599">
    <property type="term" value="F:pectinesterase activity"/>
    <property type="evidence" value="ECO:0007669"/>
    <property type="project" value="UniProtKB-UniRule"/>
</dbReference>
<keyword evidence="5 12" id="KW-0378">Hydrolase</keyword>
<dbReference type="InterPro" id="IPR006501">
    <property type="entry name" value="Pectinesterase_inhib_dom"/>
</dbReference>
<dbReference type="InterPro" id="IPR033131">
    <property type="entry name" value="Pectinesterase_Asp_AS"/>
</dbReference>
<keyword evidence="6 12" id="KW-0063">Aspartyl esterase</keyword>
<evidence type="ECO:0000256" key="11">
    <source>
        <dbReference type="PROSITE-ProRule" id="PRU10040"/>
    </source>
</evidence>
<accession>A0AAP0JTQ8</accession>
<evidence type="ECO:0000256" key="6">
    <source>
        <dbReference type="ARBA" id="ARBA00023085"/>
    </source>
</evidence>
<dbReference type="EC" id="3.1.1.11" evidence="4 12"/>
<dbReference type="Proteomes" id="UP001419268">
    <property type="component" value="Unassembled WGS sequence"/>
</dbReference>
<evidence type="ECO:0000256" key="12">
    <source>
        <dbReference type="RuleBase" id="RU000589"/>
    </source>
</evidence>
<comment type="caution">
    <text evidence="14">The sequence shown here is derived from an EMBL/GenBank/DDBJ whole genome shotgun (WGS) entry which is preliminary data.</text>
</comment>
<dbReference type="SMART" id="SM00856">
    <property type="entry name" value="PMEI"/>
    <property type="match status" value="1"/>
</dbReference>
<evidence type="ECO:0000256" key="4">
    <source>
        <dbReference type="ARBA" id="ARBA00013229"/>
    </source>
</evidence>
<dbReference type="SUPFAM" id="SSF51126">
    <property type="entry name" value="Pectin lyase-like"/>
    <property type="match status" value="1"/>
</dbReference>
<dbReference type="AlphaFoldDB" id="A0AAP0JTQ8"/>
<dbReference type="Gene3D" id="2.160.20.10">
    <property type="entry name" value="Single-stranded right-handed beta-helix, Pectin lyase-like"/>
    <property type="match status" value="1"/>
</dbReference>
<dbReference type="Gene3D" id="1.20.140.40">
    <property type="entry name" value="Invertase/pectin methylesterase inhibitor family protein"/>
    <property type="match status" value="1"/>
</dbReference>
<comment type="catalytic activity">
    <reaction evidence="9 12">
        <text>[(1-&gt;4)-alpha-D-galacturonosyl methyl ester](n) + n H2O = [(1-&gt;4)-alpha-D-galacturonosyl](n) + n methanol + n H(+)</text>
        <dbReference type="Rhea" id="RHEA:22380"/>
        <dbReference type="Rhea" id="RHEA-COMP:14570"/>
        <dbReference type="Rhea" id="RHEA-COMP:14573"/>
        <dbReference type="ChEBI" id="CHEBI:15377"/>
        <dbReference type="ChEBI" id="CHEBI:15378"/>
        <dbReference type="ChEBI" id="CHEBI:17790"/>
        <dbReference type="ChEBI" id="CHEBI:140522"/>
        <dbReference type="ChEBI" id="CHEBI:140523"/>
        <dbReference type="EC" id="3.1.1.11"/>
    </reaction>
</comment>
<dbReference type="CDD" id="cd15798">
    <property type="entry name" value="PMEI-like_3"/>
    <property type="match status" value="1"/>
</dbReference>
<comment type="function">
    <text evidence="10">Acts in the modification of cell walls via demethylesterification of cell wall pectin.</text>
</comment>
<evidence type="ECO:0000256" key="9">
    <source>
        <dbReference type="ARBA" id="ARBA00047928"/>
    </source>
</evidence>
<feature type="domain" description="Pectinesterase inhibitor" evidence="13">
    <location>
        <begin position="52"/>
        <end position="205"/>
    </location>
</feature>